<gene>
    <name evidence="1" type="ORF">CARN4_1225</name>
</gene>
<protein>
    <submittedName>
        <fullName evidence="1">Uncharacterized protein</fullName>
    </submittedName>
</protein>
<comment type="caution">
    <text evidence="1">The sequence shown here is derived from an EMBL/GenBank/DDBJ whole genome shotgun (WGS) entry which is preliminary data.</text>
</comment>
<evidence type="ECO:0000313" key="1">
    <source>
        <dbReference type="EMBL" id="CBI02860.1"/>
    </source>
</evidence>
<name>E6Q6N5_9ZZZZ</name>
<organism evidence="1">
    <name type="scientific">mine drainage metagenome</name>
    <dbReference type="NCBI Taxonomy" id="410659"/>
    <lineage>
        <taxon>unclassified sequences</taxon>
        <taxon>metagenomes</taxon>
        <taxon>ecological metagenomes</taxon>
    </lineage>
</organism>
<proteinExistence type="predicted"/>
<reference evidence="1" key="1">
    <citation type="submission" date="2009-10" db="EMBL/GenBank/DDBJ databases">
        <title>Diversity of trophic interactions inside an arsenic-rich microbial ecosystem.</title>
        <authorList>
            <person name="Bertin P.N."/>
            <person name="Heinrich-Salmeron A."/>
            <person name="Pelletier E."/>
            <person name="Goulhen-Chollet F."/>
            <person name="Arsene-Ploetze F."/>
            <person name="Gallien S."/>
            <person name="Calteau A."/>
            <person name="Vallenet D."/>
            <person name="Casiot C."/>
            <person name="Chane-Woon-Ming B."/>
            <person name="Giloteaux L."/>
            <person name="Barakat M."/>
            <person name="Bonnefoy V."/>
            <person name="Bruneel O."/>
            <person name="Chandler M."/>
            <person name="Cleiss J."/>
            <person name="Duran R."/>
            <person name="Elbaz-Poulichet F."/>
            <person name="Fonknechten N."/>
            <person name="Lauga B."/>
            <person name="Mornico D."/>
            <person name="Ortet P."/>
            <person name="Schaeffer C."/>
            <person name="Siguier P."/>
            <person name="Alexander Thil Smith A."/>
            <person name="Van Dorsselaer A."/>
            <person name="Weissenbach J."/>
            <person name="Medigue C."/>
            <person name="Le Paslier D."/>
        </authorList>
    </citation>
    <scope>NUCLEOTIDE SEQUENCE</scope>
</reference>
<sequence length="308" mass="33311">MKRLFLSLFAASTFAVTALALQRPAAAIDHFDEMQPKMYCAARVTAISPVRGFAGLWRYDLTGVAAFHAAVELTVGTDTGTYAVDVPDVHILKDDGLYVTPYARFGRHEYRSRAQFFLLPPDAGPVAYLWVHGIGKVGAKVLGACPAMGGLPFSAAAIPMPTPPPSKTRYNPKVGFNPYYFTRVNPSVFDPHARPDIAKLVQAQRVGAAAQYTCTKPFRWPRVVKSFPASYPPLPHSVTGTVPIAALVQIGRHNNVTGATLLTPTGVGAFDDTVLHIAEYSQYRSGTALCKPAPSEYLLIEDFEGTGQ</sequence>
<dbReference type="AlphaFoldDB" id="E6Q6N5"/>
<accession>E6Q6N5</accession>
<dbReference type="EMBL" id="CABO01000043">
    <property type="protein sequence ID" value="CBI02860.1"/>
    <property type="molecule type" value="Genomic_DNA"/>
</dbReference>